<reference evidence="3 4" key="1">
    <citation type="journal article" date="2021" name="Environ. Microbiol.">
        <title>Gene family expansions and transcriptome signatures uncover fungal adaptations to wood decay.</title>
        <authorList>
            <person name="Hage H."/>
            <person name="Miyauchi S."/>
            <person name="Viragh M."/>
            <person name="Drula E."/>
            <person name="Min B."/>
            <person name="Chaduli D."/>
            <person name="Navarro D."/>
            <person name="Favel A."/>
            <person name="Norest M."/>
            <person name="Lesage-Meessen L."/>
            <person name="Balint B."/>
            <person name="Merenyi Z."/>
            <person name="de Eugenio L."/>
            <person name="Morin E."/>
            <person name="Martinez A.T."/>
            <person name="Baldrian P."/>
            <person name="Stursova M."/>
            <person name="Martinez M.J."/>
            <person name="Novotny C."/>
            <person name="Magnuson J.K."/>
            <person name="Spatafora J.W."/>
            <person name="Maurice S."/>
            <person name="Pangilinan J."/>
            <person name="Andreopoulos W."/>
            <person name="LaButti K."/>
            <person name="Hundley H."/>
            <person name="Na H."/>
            <person name="Kuo A."/>
            <person name="Barry K."/>
            <person name="Lipzen A."/>
            <person name="Henrissat B."/>
            <person name="Riley R."/>
            <person name="Ahrendt S."/>
            <person name="Nagy L.G."/>
            <person name="Grigoriev I.V."/>
            <person name="Martin F."/>
            <person name="Rosso M.N."/>
        </authorList>
    </citation>
    <scope>NUCLEOTIDE SEQUENCE [LARGE SCALE GENOMIC DNA]</scope>
    <source>
        <strain evidence="3 4">CIRM-BRFM 1785</strain>
    </source>
</reference>
<organism evidence="3 4">
    <name type="scientific">Rhodofomes roseus</name>
    <dbReference type="NCBI Taxonomy" id="34475"/>
    <lineage>
        <taxon>Eukaryota</taxon>
        <taxon>Fungi</taxon>
        <taxon>Dikarya</taxon>
        <taxon>Basidiomycota</taxon>
        <taxon>Agaricomycotina</taxon>
        <taxon>Agaricomycetes</taxon>
        <taxon>Polyporales</taxon>
        <taxon>Rhodofomes</taxon>
    </lineage>
</organism>
<dbReference type="RefSeq" id="XP_047774150.1">
    <property type="nucleotide sequence ID" value="XM_047926747.1"/>
</dbReference>
<feature type="signal peptide" evidence="2">
    <location>
        <begin position="1"/>
        <end position="21"/>
    </location>
</feature>
<evidence type="ECO:0000256" key="2">
    <source>
        <dbReference type="SAM" id="SignalP"/>
    </source>
</evidence>
<comment type="caution">
    <text evidence="3">The sequence shown here is derived from an EMBL/GenBank/DDBJ whole genome shotgun (WGS) entry which is preliminary data.</text>
</comment>
<feature type="chain" id="PRO_5045199467" evidence="2">
    <location>
        <begin position="22"/>
        <end position="424"/>
    </location>
</feature>
<gene>
    <name evidence="3" type="ORF">C8Q71DRAFT_850973</name>
</gene>
<feature type="region of interest" description="Disordered" evidence="1">
    <location>
        <begin position="273"/>
        <end position="404"/>
    </location>
</feature>
<keyword evidence="2" id="KW-0732">Signal</keyword>
<name>A0ABQ8K2F2_9APHY</name>
<feature type="compositionally biased region" description="Basic and acidic residues" evidence="1">
    <location>
        <begin position="303"/>
        <end position="325"/>
    </location>
</feature>
<feature type="compositionally biased region" description="Basic and acidic residues" evidence="1">
    <location>
        <begin position="340"/>
        <end position="365"/>
    </location>
</feature>
<dbReference type="Proteomes" id="UP000814176">
    <property type="component" value="Unassembled WGS sequence"/>
</dbReference>
<protein>
    <submittedName>
        <fullName evidence="3">Uncharacterized protein</fullName>
    </submittedName>
</protein>
<dbReference type="GeneID" id="72007479"/>
<dbReference type="EMBL" id="JADCUA010000028">
    <property type="protein sequence ID" value="KAH9830903.1"/>
    <property type="molecule type" value="Genomic_DNA"/>
</dbReference>
<feature type="compositionally biased region" description="Polar residues" evidence="1">
    <location>
        <begin position="275"/>
        <end position="284"/>
    </location>
</feature>
<accession>A0ABQ8K2F2</accession>
<sequence>MRSSTAVLLLAAAASVTPAFAAPISYTSDLEVRGDFDSLEVRDIDNTFARRELQDELFTRALNDELVARSKIGKFFKKIGHGLGKVVKGVAHLVLKREDLDVLARELGIDEEVFARDFDANLFARDFDEEVFARDFDEEVFARDFDDDLFVRDFVENLFTRDLDENQFVARAFGVDEELVARSKIGNRIKHAFQKIGHVLGKVVKGVAHLILKREDMDVLARELGIDEELFARAFEDDGLFARSFDEYEFAQRDLPEELFTRMLMEEIDARGVEETQQASQPNAAHSAVQPHAHEANSVAHPHSHETHPNDQHHTGVHRNGEKHTGTHRNGKGAHRKGEHRGAGSKGEHAQHRPQTGEEHHEHAEGAVSGHHSTQHLGTQGDHTSLHSSTQEHHSTQHTAPHQTREDALELLARAFGGEFDELD</sequence>
<proteinExistence type="predicted"/>
<evidence type="ECO:0000313" key="4">
    <source>
        <dbReference type="Proteomes" id="UP000814176"/>
    </source>
</evidence>
<evidence type="ECO:0000313" key="3">
    <source>
        <dbReference type="EMBL" id="KAH9830903.1"/>
    </source>
</evidence>
<keyword evidence="4" id="KW-1185">Reference proteome</keyword>
<evidence type="ECO:0000256" key="1">
    <source>
        <dbReference type="SAM" id="MobiDB-lite"/>
    </source>
</evidence>
<feature type="compositionally biased region" description="Basic residues" evidence="1">
    <location>
        <begin position="326"/>
        <end position="339"/>
    </location>
</feature>